<evidence type="ECO:0000256" key="1">
    <source>
        <dbReference type="ARBA" id="ARBA00005912"/>
    </source>
</evidence>
<accession>A0A0G1X981</accession>
<dbReference type="InterPro" id="IPR023584">
    <property type="entry name" value="Ribosome_recyc_fac_dom"/>
</dbReference>
<evidence type="ECO:0000256" key="3">
    <source>
        <dbReference type="SAM" id="Coils"/>
    </source>
</evidence>
<dbReference type="Pfam" id="PF01765">
    <property type="entry name" value="RRF"/>
    <property type="match status" value="1"/>
</dbReference>
<proteinExistence type="inferred from homology"/>
<dbReference type="FunFam" id="3.30.1360.40:FF:000001">
    <property type="entry name" value="Ribosome-recycling factor"/>
    <property type="match status" value="1"/>
</dbReference>
<dbReference type="InterPro" id="IPR036191">
    <property type="entry name" value="RRF_sf"/>
</dbReference>
<dbReference type="SUPFAM" id="SSF55194">
    <property type="entry name" value="Ribosome recycling factor, RRF"/>
    <property type="match status" value="1"/>
</dbReference>
<dbReference type="GO" id="GO:0043023">
    <property type="term" value="F:ribosomal large subunit binding"/>
    <property type="evidence" value="ECO:0007669"/>
    <property type="project" value="TreeGrafter"/>
</dbReference>
<dbReference type="Gene3D" id="1.10.132.20">
    <property type="entry name" value="Ribosome-recycling factor"/>
    <property type="match status" value="1"/>
</dbReference>
<evidence type="ECO:0000256" key="2">
    <source>
        <dbReference type="ARBA" id="ARBA00022917"/>
    </source>
</evidence>
<dbReference type="InterPro" id="IPR002661">
    <property type="entry name" value="Ribosome_recyc_fac"/>
</dbReference>
<feature type="coiled-coil region" evidence="3">
    <location>
        <begin position="120"/>
        <end position="176"/>
    </location>
</feature>
<dbReference type="GO" id="GO:0006412">
    <property type="term" value="P:translation"/>
    <property type="evidence" value="ECO:0007669"/>
    <property type="project" value="UniProtKB-KW"/>
</dbReference>
<name>A0A0G1X981_9BACT</name>
<evidence type="ECO:0000259" key="4">
    <source>
        <dbReference type="Pfam" id="PF01765"/>
    </source>
</evidence>
<comment type="caution">
    <text evidence="5">The sequence shown here is derived from an EMBL/GenBank/DDBJ whole genome shotgun (WGS) entry which is preliminary data.</text>
</comment>
<dbReference type="PANTHER" id="PTHR20982:SF3">
    <property type="entry name" value="MITOCHONDRIAL RIBOSOME RECYCLING FACTOR PSEUDO 1"/>
    <property type="match status" value="1"/>
</dbReference>
<dbReference type="EMBL" id="LCPO01000006">
    <property type="protein sequence ID" value="KKU99098.1"/>
    <property type="molecule type" value="Genomic_DNA"/>
</dbReference>
<dbReference type="PANTHER" id="PTHR20982">
    <property type="entry name" value="RIBOSOME RECYCLING FACTOR"/>
    <property type="match status" value="1"/>
</dbReference>
<keyword evidence="2" id="KW-0648">Protein biosynthesis</keyword>
<dbReference type="AlphaFoldDB" id="A0A0G1X981"/>
<gene>
    <name evidence="5" type="ORF">UY32_C0006G0014</name>
</gene>
<dbReference type="NCBIfam" id="TIGR00496">
    <property type="entry name" value="frr"/>
    <property type="match status" value="1"/>
</dbReference>
<organism evidence="5 6">
    <name type="scientific">Candidatus Jorgensenbacteria bacterium GW2011_GWC1_48_8</name>
    <dbReference type="NCBI Taxonomy" id="1618666"/>
    <lineage>
        <taxon>Bacteria</taxon>
        <taxon>Candidatus Joergenseniibacteriota</taxon>
    </lineage>
</organism>
<protein>
    <submittedName>
        <fullName evidence="5">Ribosome-recycling factor</fullName>
    </submittedName>
</protein>
<feature type="domain" description="Ribosome recycling factor" evidence="4">
    <location>
        <begin position="19"/>
        <end position="181"/>
    </location>
</feature>
<evidence type="ECO:0000313" key="5">
    <source>
        <dbReference type="EMBL" id="KKU99098.1"/>
    </source>
</evidence>
<reference evidence="5 6" key="1">
    <citation type="journal article" date="2015" name="Nature">
        <title>rRNA introns, odd ribosomes, and small enigmatic genomes across a large radiation of phyla.</title>
        <authorList>
            <person name="Brown C.T."/>
            <person name="Hug L.A."/>
            <person name="Thomas B.C."/>
            <person name="Sharon I."/>
            <person name="Castelle C.J."/>
            <person name="Singh A."/>
            <person name="Wilkins M.J."/>
            <person name="Williams K.H."/>
            <person name="Banfield J.F."/>
        </authorList>
    </citation>
    <scope>NUCLEOTIDE SEQUENCE [LARGE SCALE GENOMIC DNA]</scope>
</reference>
<sequence length="183" mass="20711">MNDFISDFKTKLSAVLSDFKKELGGIRTNRPTPAILENIRVEYYGQKLPLNQVASIAIEPPRDIVVSVWDASAIPEVVKGIESASMGLSAAPQGNIVRVHLPELSTERRAELTKLVGRIAEDYRIKVRHLRDEVNKHAENLFKSGEINEDMKFKSKEKIQEETEKTNKEIETALEGKIREIKE</sequence>
<evidence type="ECO:0000313" key="6">
    <source>
        <dbReference type="Proteomes" id="UP000034600"/>
    </source>
</evidence>
<dbReference type="Proteomes" id="UP000034600">
    <property type="component" value="Unassembled WGS sequence"/>
</dbReference>
<keyword evidence="3" id="KW-0175">Coiled coil</keyword>
<comment type="similarity">
    <text evidence="1">Belongs to the RRF family.</text>
</comment>
<dbReference type="Gene3D" id="3.30.1360.40">
    <property type="match status" value="1"/>
</dbReference>